<dbReference type="InterPro" id="IPR036095">
    <property type="entry name" value="PTS_EIIB-like_sf"/>
</dbReference>
<keyword evidence="8" id="KW-0597">Phosphoprotein</keyword>
<dbReference type="GO" id="GO:0009401">
    <property type="term" value="P:phosphoenolpyruvate-dependent sugar phosphotransferase system"/>
    <property type="evidence" value="ECO:0007669"/>
    <property type="project" value="UniProtKB-KW"/>
</dbReference>
<dbReference type="RefSeq" id="WP_092039556.1">
    <property type="nucleotide sequence ID" value="NZ_FOOK01000024.1"/>
</dbReference>
<feature type="transmembrane region" description="Helical" evidence="17">
    <location>
        <begin position="70"/>
        <end position="101"/>
    </location>
</feature>
<feature type="transmembrane region" description="Helical" evidence="17">
    <location>
        <begin position="260"/>
        <end position="279"/>
    </location>
</feature>
<evidence type="ECO:0000313" key="20">
    <source>
        <dbReference type="EMBL" id="SFG27774.1"/>
    </source>
</evidence>
<feature type="domain" description="PTS EIIC type-2" evidence="19">
    <location>
        <begin position="4"/>
        <end position="331"/>
    </location>
</feature>
<evidence type="ECO:0000259" key="18">
    <source>
        <dbReference type="PROSITE" id="PS51099"/>
    </source>
</evidence>
<comment type="catalytic activity">
    <reaction evidence="1">
        <text>D-mannitol(out) + N(pros)-phospho-L-histidyl-[protein] = D-mannitol 1-phosphate(in) + L-histidyl-[protein]</text>
        <dbReference type="Rhea" id="RHEA:33363"/>
        <dbReference type="Rhea" id="RHEA-COMP:9745"/>
        <dbReference type="Rhea" id="RHEA-COMP:9746"/>
        <dbReference type="ChEBI" id="CHEBI:16899"/>
        <dbReference type="ChEBI" id="CHEBI:29979"/>
        <dbReference type="ChEBI" id="CHEBI:61381"/>
        <dbReference type="ChEBI" id="CHEBI:64837"/>
        <dbReference type="EC" id="2.7.1.197"/>
    </reaction>
</comment>
<evidence type="ECO:0000256" key="2">
    <source>
        <dbReference type="ARBA" id="ARBA00002434"/>
    </source>
</evidence>
<dbReference type="CDD" id="cd05567">
    <property type="entry name" value="PTS_IIB_mannitol"/>
    <property type="match status" value="1"/>
</dbReference>
<keyword evidence="13" id="KW-0418">Kinase</keyword>
<dbReference type="EC" id="2.7.1.197" evidence="4"/>
<evidence type="ECO:0000256" key="15">
    <source>
        <dbReference type="ARBA" id="ARBA00023136"/>
    </source>
</evidence>
<dbReference type="InterPro" id="IPR029503">
    <property type="entry name" value="PTS_EIIB_mannitol"/>
</dbReference>
<evidence type="ECO:0000256" key="1">
    <source>
        <dbReference type="ARBA" id="ARBA00001655"/>
    </source>
</evidence>
<sequence length="485" mass="52603">MRKLGQLLSAMIYQNIAVIIAVGIIQAVFGIYGWWYNDRLILLVRPIYETLLPILLGYTGGRLLGGQRGAVVASIVTFGLSLASSVPNILGAMLIGLATGWLMNRLDQAVKERIPIGYELLATNAAAAGVAVVLTAVCFLFVGQALSAGVHRVNELMETVIHSGWLPMAALIIEPGKVLFFNNVMNYGILAPLGIQQVKEIGKSIFFLLETNPGPGLGMLAAYWLKAKAENRKGAKLASFIHLFGGIHEVYFPYVLMNPVLLPAVVAGGTAGIAAFQFFDVGLVSLPSPGSIFLILGLTPKEEMPFVLAGVVISALVSFMASSLLLSRFSATSPKKSNRRRLGEIIALQNMDQFHEKPKKTSVAIQTAPEDGPNPLRPEEAVASVRKIIFACEAGMGSSAMGAAMLKKQLRKSGLGIEVDNSSIDEIPPETDLIICHQKLTKRIRREFPDKMVYPLQSFTDIENYEKLVRLLEKGMLRKNGSNSR</sequence>
<evidence type="ECO:0000256" key="17">
    <source>
        <dbReference type="SAM" id="Phobius"/>
    </source>
</evidence>
<evidence type="ECO:0000256" key="12">
    <source>
        <dbReference type="ARBA" id="ARBA00022692"/>
    </source>
</evidence>
<dbReference type="Proteomes" id="UP000198661">
    <property type="component" value="Unassembled WGS sequence"/>
</dbReference>
<evidence type="ECO:0000313" key="21">
    <source>
        <dbReference type="Proteomes" id="UP000198661"/>
    </source>
</evidence>
<evidence type="ECO:0000256" key="4">
    <source>
        <dbReference type="ARBA" id="ARBA00011909"/>
    </source>
</evidence>
<evidence type="ECO:0000256" key="13">
    <source>
        <dbReference type="ARBA" id="ARBA00022777"/>
    </source>
</evidence>
<dbReference type="PANTHER" id="PTHR30181">
    <property type="entry name" value="MANNITOL PERMEASE IIC COMPONENT"/>
    <property type="match status" value="1"/>
</dbReference>
<comment type="subcellular location">
    <subcellularLocation>
        <location evidence="3">Cell membrane</location>
        <topology evidence="3">Multi-pass membrane protein</topology>
    </subcellularLocation>
</comment>
<dbReference type="PANTHER" id="PTHR30181:SF3">
    <property type="entry name" value="MULTIPHOSPHORYL TRANSFER PROTEIN"/>
    <property type="match status" value="1"/>
</dbReference>
<keyword evidence="6" id="KW-0813">Transport</keyword>
<comment type="function">
    <text evidence="2">The phosphoenolpyruvate-dependent sugar phosphotransferase system (sugar PTS), a major carbohydrate active transport system, catalyzes the phosphorylation of incoming sugar substrates concomitantly with their translocation across the cell membrane. The enzyme II CmtAB PTS system is involved in D-mannitol transport.</text>
</comment>
<evidence type="ECO:0000256" key="3">
    <source>
        <dbReference type="ARBA" id="ARBA00004651"/>
    </source>
</evidence>
<evidence type="ECO:0000256" key="5">
    <source>
        <dbReference type="ARBA" id="ARBA00021825"/>
    </source>
</evidence>
<dbReference type="InterPro" id="IPR050893">
    <property type="entry name" value="Sugar_PTS"/>
</dbReference>
<dbReference type="AlphaFoldDB" id="A0A1I2QHD1"/>
<dbReference type="Pfam" id="PF02378">
    <property type="entry name" value="PTS_EIIC"/>
    <property type="match status" value="1"/>
</dbReference>
<keyword evidence="7" id="KW-1003">Cell membrane</keyword>
<feature type="transmembrane region" description="Helical" evidence="17">
    <location>
        <begin position="306"/>
        <end position="331"/>
    </location>
</feature>
<evidence type="ECO:0000259" key="19">
    <source>
        <dbReference type="PROSITE" id="PS51104"/>
    </source>
</evidence>
<keyword evidence="12 17" id="KW-0812">Transmembrane</keyword>
<feature type="domain" description="PTS EIIB type-2" evidence="18">
    <location>
        <begin position="386"/>
        <end position="477"/>
    </location>
</feature>
<proteinExistence type="predicted"/>
<dbReference type="STRING" id="201973.SAMN04488025_12412"/>
<evidence type="ECO:0000256" key="11">
    <source>
        <dbReference type="ARBA" id="ARBA00022683"/>
    </source>
</evidence>
<dbReference type="PROSITE" id="PS51104">
    <property type="entry name" value="PTS_EIIC_TYPE_2"/>
    <property type="match status" value="1"/>
</dbReference>
<evidence type="ECO:0000256" key="10">
    <source>
        <dbReference type="ARBA" id="ARBA00022679"/>
    </source>
</evidence>
<dbReference type="InterPro" id="IPR013011">
    <property type="entry name" value="PTS_EIIB_2"/>
</dbReference>
<dbReference type="GO" id="GO:0022872">
    <property type="term" value="F:protein-N(PI)-phosphohistidine-mannitol phosphotransferase system transmembrane transporter activity"/>
    <property type="evidence" value="ECO:0007669"/>
    <property type="project" value="InterPro"/>
</dbReference>
<evidence type="ECO:0000256" key="14">
    <source>
        <dbReference type="ARBA" id="ARBA00022989"/>
    </source>
</evidence>
<protein>
    <recommendedName>
        <fullName evidence="5">PTS system mannitol-specific EIICB component</fullName>
        <ecNumber evidence="4">2.7.1.197</ecNumber>
    </recommendedName>
    <alternativeName>
        <fullName evidence="16">EIICB-Mtl</fullName>
    </alternativeName>
</protein>
<dbReference type="OrthoDB" id="9814222at2"/>
<dbReference type="Pfam" id="PF02302">
    <property type="entry name" value="PTS_IIB"/>
    <property type="match status" value="1"/>
</dbReference>
<evidence type="ECO:0000256" key="8">
    <source>
        <dbReference type="ARBA" id="ARBA00022553"/>
    </source>
</evidence>
<evidence type="ECO:0000256" key="6">
    <source>
        <dbReference type="ARBA" id="ARBA00022448"/>
    </source>
</evidence>
<dbReference type="SUPFAM" id="SSF52794">
    <property type="entry name" value="PTS system IIB component-like"/>
    <property type="match status" value="1"/>
</dbReference>
<dbReference type="GO" id="GO:0005886">
    <property type="term" value="C:plasma membrane"/>
    <property type="evidence" value="ECO:0007669"/>
    <property type="project" value="UniProtKB-SubCell"/>
</dbReference>
<accession>A0A1I2QHD1</accession>
<dbReference type="InterPro" id="IPR013014">
    <property type="entry name" value="PTS_EIIC_2"/>
</dbReference>
<dbReference type="EMBL" id="FOOK01000024">
    <property type="protein sequence ID" value="SFG27774.1"/>
    <property type="molecule type" value="Genomic_DNA"/>
</dbReference>
<dbReference type="InterPro" id="IPR003352">
    <property type="entry name" value="PTS_EIIC"/>
</dbReference>
<evidence type="ECO:0000256" key="9">
    <source>
        <dbReference type="ARBA" id="ARBA00022597"/>
    </source>
</evidence>
<keyword evidence="9" id="KW-0762">Sugar transport</keyword>
<keyword evidence="15 17" id="KW-0472">Membrane</keyword>
<gene>
    <name evidence="20" type="ORF">SAMN04488025_12412</name>
</gene>
<dbReference type="Gene3D" id="3.40.50.2300">
    <property type="match status" value="1"/>
</dbReference>
<keyword evidence="21" id="KW-1185">Reference proteome</keyword>
<dbReference type="InterPro" id="IPR003501">
    <property type="entry name" value="PTS_EIIB_2/3"/>
</dbReference>
<evidence type="ECO:0000256" key="7">
    <source>
        <dbReference type="ARBA" id="ARBA00022475"/>
    </source>
</evidence>
<keyword evidence="14 17" id="KW-1133">Transmembrane helix</keyword>
<feature type="transmembrane region" description="Helical" evidence="17">
    <location>
        <begin position="12"/>
        <end position="34"/>
    </location>
</feature>
<reference evidence="20 21" key="1">
    <citation type="submission" date="2016-10" db="EMBL/GenBank/DDBJ databases">
        <authorList>
            <person name="de Groot N.N."/>
        </authorList>
    </citation>
    <scope>NUCLEOTIDE SEQUENCE [LARGE SCALE GENOMIC DNA]</scope>
    <source>
        <strain evidence="20 21">DSM 44945</strain>
    </source>
</reference>
<name>A0A1I2QHD1_9BACL</name>
<feature type="transmembrane region" description="Helical" evidence="17">
    <location>
        <begin position="40"/>
        <end position="58"/>
    </location>
</feature>
<keyword evidence="11" id="KW-0598">Phosphotransferase system</keyword>
<dbReference type="PROSITE" id="PS51099">
    <property type="entry name" value="PTS_EIIB_TYPE_2"/>
    <property type="match status" value="1"/>
</dbReference>
<dbReference type="GO" id="GO:0090563">
    <property type="term" value="F:protein-phosphocysteine-sugar phosphotransferase activity"/>
    <property type="evidence" value="ECO:0007669"/>
    <property type="project" value="TreeGrafter"/>
</dbReference>
<organism evidence="20 21">
    <name type="scientific">Planifilum fulgidum</name>
    <dbReference type="NCBI Taxonomy" id="201973"/>
    <lineage>
        <taxon>Bacteria</taxon>
        <taxon>Bacillati</taxon>
        <taxon>Bacillota</taxon>
        <taxon>Bacilli</taxon>
        <taxon>Bacillales</taxon>
        <taxon>Thermoactinomycetaceae</taxon>
        <taxon>Planifilum</taxon>
    </lineage>
</organism>
<keyword evidence="10" id="KW-0808">Transferase</keyword>
<feature type="transmembrane region" description="Helical" evidence="17">
    <location>
        <begin position="121"/>
        <end position="142"/>
    </location>
</feature>
<dbReference type="GO" id="GO:0016301">
    <property type="term" value="F:kinase activity"/>
    <property type="evidence" value="ECO:0007669"/>
    <property type="project" value="UniProtKB-KW"/>
</dbReference>
<evidence type="ECO:0000256" key="16">
    <source>
        <dbReference type="ARBA" id="ARBA00033349"/>
    </source>
</evidence>